<dbReference type="Pfam" id="PF01493">
    <property type="entry name" value="GXGXG"/>
    <property type="match status" value="1"/>
</dbReference>
<dbReference type="InterPro" id="IPR006982">
    <property type="entry name" value="Glu_synth_centr_N"/>
</dbReference>
<dbReference type="CDD" id="cd00713">
    <property type="entry name" value="GltS"/>
    <property type="match status" value="1"/>
</dbReference>
<keyword evidence="13" id="KW-0003">3Fe-4S</keyword>
<dbReference type="Pfam" id="PF01645">
    <property type="entry name" value="Glu_synthase"/>
    <property type="match status" value="1"/>
</dbReference>
<evidence type="ECO:0000256" key="14">
    <source>
        <dbReference type="ARBA" id="ARBA00029440"/>
    </source>
</evidence>
<evidence type="ECO:0000256" key="11">
    <source>
        <dbReference type="ARBA" id="ARBA00023014"/>
    </source>
</evidence>
<dbReference type="PANTHER" id="PTHR11938:SF133">
    <property type="entry name" value="GLUTAMATE SYNTHASE (NADH)"/>
    <property type="match status" value="1"/>
</dbReference>
<accession>A0AAU9E2L8</accession>
<reference evidence="16 17" key="1">
    <citation type="submission" date="2023-08" db="EMBL/GenBank/DDBJ databases">
        <title>Helicovermis profunda gen. nov., sp. nov., a novel mesophilic, fermentative bacterium within the Bacillota from a deep-sea hydrothermal vent chimney.</title>
        <authorList>
            <person name="Miyazaki U."/>
            <person name="Mizutani D."/>
            <person name="Hashimoto Y."/>
            <person name="Tame A."/>
            <person name="Sawayama S."/>
            <person name="Miyazaki J."/>
            <person name="Takai K."/>
            <person name="Nakagawa S."/>
        </authorList>
    </citation>
    <scope>NUCLEOTIDE SEQUENCE [LARGE SCALE GENOMIC DNA]</scope>
    <source>
        <strain evidence="16 17">S502</strain>
    </source>
</reference>
<evidence type="ECO:0000256" key="6">
    <source>
        <dbReference type="ARBA" id="ARBA00022643"/>
    </source>
</evidence>
<dbReference type="NCBIfam" id="NF008730">
    <property type="entry name" value="PRK11750.1"/>
    <property type="match status" value="1"/>
</dbReference>
<keyword evidence="6" id="KW-0288">FMN</keyword>
<keyword evidence="5" id="KW-0285">Flavoprotein</keyword>
<dbReference type="GO" id="GO:0015930">
    <property type="term" value="F:glutamate synthase activity"/>
    <property type="evidence" value="ECO:0007669"/>
    <property type="project" value="InterPro"/>
</dbReference>
<dbReference type="InterPro" id="IPR017932">
    <property type="entry name" value="GATase_2_dom"/>
</dbReference>
<evidence type="ECO:0000259" key="15">
    <source>
        <dbReference type="PROSITE" id="PS51278"/>
    </source>
</evidence>
<dbReference type="InterPro" id="IPR013785">
    <property type="entry name" value="Aldolase_TIM"/>
</dbReference>
<keyword evidence="4" id="KW-0028">Amino-acid biosynthesis</keyword>
<keyword evidence="10" id="KW-0408">Iron</keyword>
<evidence type="ECO:0000256" key="2">
    <source>
        <dbReference type="ARBA" id="ARBA00001927"/>
    </source>
</evidence>
<organism evidence="16 17">
    <name type="scientific">Helicovermis profundi</name>
    <dbReference type="NCBI Taxonomy" id="3065157"/>
    <lineage>
        <taxon>Bacteria</taxon>
        <taxon>Bacillati</taxon>
        <taxon>Bacillota</taxon>
        <taxon>Clostridia</taxon>
        <taxon>Helicovermis</taxon>
    </lineage>
</organism>
<evidence type="ECO:0000256" key="13">
    <source>
        <dbReference type="ARBA" id="ARBA00023291"/>
    </source>
</evidence>
<dbReference type="Gene3D" id="3.60.20.10">
    <property type="entry name" value="Glutamine Phosphoribosylpyrophosphate, subunit 1, domain 1"/>
    <property type="match status" value="1"/>
</dbReference>
<evidence type="ECO:0000313" key="17">
    <source>
        <dbReference type="Proteomes" id="UP001321786"/>
    </source>
</evidence>
<dbReference type="GO" id="GO:0051538">
    <property type="term" value="F:3 iron, 4 sulfur cluster binding"/>
    <property type="evidence" value="ECO:0007669"/>
    <property type="project" value="UniProtKB-KW"/>
</dbReference>
<dbReference type="SUPFAM" id="SSF69336">
    <property type="entry name" value="Alpha subunit of glutamate synthase, C-terminal domain"/>
    <property type="match status" value="1"/>
</dbReference>
<dbReference type="GO" id="GO:0046872">
    <property type="term" value="F:metal ion binding"/>
    <property type="evidence" value="ECO:0007669"/>
    <property type="project" value="UniProtKB-KW"/>
</dbReference>
<feature type="domain" description="Glutamine amidotransferase type-2" evidence="15">
    <location>
        <begin position="22"/>
        <end position="415"/>
    </location>
</feature>
<evidence type="ECO:0000256" key="4">
    <source>
        <dbReference type="ARBA" id="ARBA00022605"/>
    </source>
</evidence>
<sequence length="1484" mass="167404">MNLRSVLSKEGLYNEDNERDNCGVGFICNINGDKKNKIVSDGLMILKNLRHRGAVGSDDTTGDGAGVMIQIPYEYFNSQINKLSGKKNYGVGMIFFPNDPFARVLYEGIIEKHIKDCNLSILCWRDVPTNDYALGELAKATKPFIRQIFIDRGVLEEKLFDRKLYLIRKRIQNDIYRFNDTFSKKFYICSLSSKTIVYKGQILGHLISEYYQDLADDRVVSSFCIVHERYSTNTFPSWKLSQPFRFISHNGEFNTIKSNKNWMKAREGILKSDIFGKNFDSLKPFIEENVSDSGAFDNTFELLINNNHSMEYALSLMLPNAYEKDDSISESAKLYHEYNSRIMEPWDGPSTIVFSDGNKIGAAVDRNGLRPARYIVTKEDEVIFSSEVGVLNTNQDNIVRKDIVSAGEIFLIDINNKRIIFDKDIKDKLYKSYDFKKWVEDNRYILSEEASKSNYKYNIETSRTKLRQRLFNYTKEEILNSINYMSETSSEIIGSMGLDIPLSVLSNKNQVFFNYFKQKFAQVTNPPLDSIREKNVMCLDQYIGKHGEKIDKIEITSNIKYFKASGIVIRNREIDYLKKLNNPDLKVAVIPIIFQIDSVNGIREGLDTLKKRIADLVFSDVNIVILSDLKVDKYNAPIPSLLALITVHKYLLKIKQRTKIDIIIESGEVRDVMHFALLSGYGAKLVNPYLAFDTIRDSSNSFKEFEEKKENYIEGINNGLLKIMSKIGISTLQSYCGSEMFEIIGLDKELKDMYFTKTNSSIESVSIELIEKGVLKNHRKAFVENKELSDGGIFEYKKYGESHLINSKLSVALKNAIINNSYSDYLKVSNKINNHKEAKKIRDILDFKVENEQEFSPKKRDKIVSNVESIESIIKRFVASAISYGSISKKAHADIAKAMNLMGARSNCGEGGESSFRIKSKDLRESTNSKIKQIASGRFGVDIDYLSSASELQIKIAQGAKPGEGGHLPKHKVTKDIAKVRNSLENTDLISPPPHHDIYSIEDLAQLIYDLKSANEKAKISVKLVSQLGIGTVASGVVKAHANIITISGHDGGTGAASLNSMRYAGMPWEIGLSDVQQTLLLNNLRSRVKLRVDGKMMNGKDVVIATLLGADEFGFASAILISLGCVNCRKCHLGKCQVGIATQDKNLIKNYKGKPKYIIDYFKFVAKEVQDILISIGVNSLDDIVGRTDLLKTIEKYNYKNIDLSKILYRPILPQKIGTKFYGYRNLNLMNTIDSKIFKSRFSDLENKIPFEINRKINNTDRSVGTYLSGKLAQLSQNRMDNEKETNINKIFKLNFKGYAGQSFGAFLHENIELSLYGDANDYVGKGLSGGRIIIYSDNISNNVVAGNTVLFGATRGELYINGTVGHRFAVRNSGAVAVIEGAKNHAFEYMTKGEVLVLGELGNNIGAGMSGGIIYLVNEDKNLINKLNSQYVKIRKSTNKENEKVSLMLKNHYKYTKSAKAKTILDNFNEYLSIINIIEVKS</sequence>
<evidence type="ECO:0000256" key="12">
    <source>
        <dbReference type="ARBA" id="ARBA00023164"/>
    </source>
</evidence>
<evidence type="ECO:0000256" key="3">
    <source>
        <dbReference type="ARBA" id="ARBA00009716"/>
    </source>
</evidence>
<evidence type="ECO:0000256" key="9">
    <source>
        <dbReference type="ARBA" id="ARBA00023002"/>
    </source>
</evidence>
<comment type="cofactor">
    <cofactor evidence="1">
        <name>FMN</name>
        <dbReference type="ChEBI" id="CHEBI:58210"/>
    </cofactor>
</comment>
<dbReference type="KEGG" id="hprf:HLPR_11100"/>
<dbReference type="SUPFAM" id="SSF56235">
    <property type="entry name" value="N-terminal nucleophile aminohydrolases (Ntn hydrolases)"/>
    <property type="match status" value="1"/>
</dbReference>
<dbReference type="InterPro" id="IPR029055">
    <property type="entry name" value="Ntn_hydrolases_N"/>
</dbReference>
<protein>
    <submittedName>
        <fullName evidence="16">Glutamate synthase large subunit</fullName>
    </submittedName>
</protein>
<dbReference type="InterPro" id="IPR002932">
    <property type="entry name" value="Glu_synthdom"/>
</dbReference>
<gene>
    <name evidence="16" type="primary">gltB</name>
    <name evidence="16" type="ORF">HLPR_11100</name>
</gene>
<dbReference type="Pfam" id="PF04898">
    <property type="entry name" value="Glu_syn_central"/>
    <property type="match status" value="1"/>
</dbReference>
<keyword evidence="8" id="KW-0315">Glutamine amidotransferase</keyword>
<dbReference type="InterPro" id="IPR050711">
    <property type="entry name" value="ET-N_metabolism_enzyme"/>
</dbReference>
<evidence type="ECO:0000256" key="8">
    <source>
        <dbReference type="ARBA" id="ARBA00022962"/>
    </source>
</evidence>
<dbReference type="CDD" id="cd02808">
    <property type="entry name" value="GltS_FMN"/>
    <property type="match status" value="1"/>
</dbReference>
<dbReference type="EMBL" id="AP028654">
    <property type="protein sequence ID" value="BEP28779.1"/>
    <property type="molecule type" value="Genomic_DNA"/>
</dbReference>
<keyword evidence="7" id="KW-0479">Metal-binding</keyword>
<name>A0AAU9E2L8_9FIRM</name>
<evidence type="ECO:0000313" key="16">
    <source>
        <dbReference type="EMBL" id="BEP28779.1"/>
    </source>
</evidence>
<evidence type="ECO:0000256" key="7">
    <source>
        <dbReference type="ARBA" id="ARBA00022723"/>
    </source>
</evidence>
<evidence type="ECO:0000256" key="10">
    <source>
        <dbReference type="ARBA" id="ARBA00023004"/>
    </source>
</evidence>
<dbReference type="Proteomes" id="UP001321786">
    <property type="component" value="Chromosome"/>
</dbReference>
<dbReference type="Gene3D" id="3.20.20.70">
    <property type="entry name" value="Aldolase class I"/>
    <property type="match status" value="2"/>
</dbReference>
<proteinExistence type="inferred from homology"/>
<dbReference type="GO" id="GO:0019676">
    <property type="term" value="P:ammonia assimilation cycle"/>
    <property type="evidence" value="ECO:0007669"/>
    <property type="project" value="TreeGrafter"/>
</dbReference>
<dbReference type="SUPFAM" id="SSF51395">
    <property type="entry name" value="FMN-linked oxidoreductases"/>
    <property type="match status" value="1"/>
</dbReference>
<dbReference type="GO" id="GO:0006537">
    <property type="term" value="P:glutamate biosynthetic process"/>
    <property type="evidence" value="ECO:0007669"/>
    <property type="project" value="UniProtKB-KW"/>
</dbReference>
<dbReference type="PANTHER" id="PTHR11938">
    <property type="entry name" value="FAD NADPH DEHYDROGENASE/OXIDOREDUCTASE"/>
    <property type="match status" value="1"/>
</dbReference>
<dbReference type="PROSITE" id="PS51278">
    <property type="entry name" value="GATASE_TYPE_2"/>
    <property type="match status" value="1"/>
</dbReference>
<evidence type="ECO:0000256" key="1">
    <source>
        <dbReference type="ARBA" id="ARBA00001917"/>
    </source>
</evidence>
<evidence type="ECO:0000256" key="5">
    <source>
        <dbReference type="ARBA" id="ARBA00022630"/>
    </source>
</evidence>
<keyword evidence="11" id="KW-0411">Iron-sulfur</keyword>
<keyword evidence="17" id="KW-1185">Reference proteome</keyword>
<dbReference type="InterPro" id="IPR036485">
    <property type="entry name" value="Glu_synth_asu_C_sf"/>
</dbReference>
<keyword evidence="9" id="KW-0560">Oxidoreductase</keyword>
<dbReference type="InterPro" id="IPR002489">
    <property type="entry name" value="Glu_synth_asu_C"/>
</dbReference>
<keyword evidence="12" id="KW-0314">Glutamate biosynthesis</keyword>
<dbReference type="RefSeq" id="WP_338537084.1">
    <property type="nucleotide sequence ID" value="NZ_AP028654.1"/>
</dbReference>
<dbReference type="FunFam" id="3.60.20.10:FF:000001">
    <property type="entry name" value="Glutamate synthase, large subunit"/>
    <property type="match status" value="1"/>
</dbReference>
<dbReference type="Gene3D" id="2.160.20.60">
    <property type="entry name" value="Glutamate synthase, alpha subunit, C-terminal domain"/>
    <property type="match status" value="1"/>
</dbReference>
<comment type="cofactor">
    <cofactor evidence="2">
        <name>[3Fe-4S] cluster</name>
        <dbReference type="ChEBI" id="CHEBI:21137"/>
    </cofactor>
</comment>
<dbReference type="Pfam" id="PF00310">
    <property type="entry name" value="GATase_2"/>
    <property type="match status" value="1"/>
</dbReference>
<comment type="pathway">
    <text evidence="14">Amino-acid biosynthesis.</text>
</comment>
<comment type="similarity">
    <text evidence="3">Belongs to the glutamate synthase family.</text>
</comment>